<evidence type="ECO:0000256" key="1">
    <source>
        <dbReference type="ARBA" id="ARBA00022737"/>
    </source>
</evidence>
<protein>
    <recommendedName>
        <fullName evidence="2">Importin subunit beta-1/Transportin-1-like TPR repeats domain-containing protein</fullName>
    </recommendedName>
</protein>
<dbReference type="InterPro" id="IPR058584">
    <property type="entry name" value="IMB1_TNPO1-like_TPR"/>
</dbReference>
<dbReference type="Pfam" id="PF25574">
    <property type="entry name" value="TPR_IMB1"/>
    <property type="match status" value="1"/>
</dbReference>
<dbReference type="SUPFAM" id="SSF48371">
    <property type="entry name" value="ARM repeat"/>
    <property type="match status" value="1"/>
</dbReference>
<dbReference type="InterPro" id="IPR011989">
    <property type="entry name" value="ARM-like"/>
</dbReference>
<keyword evidence="4" id="KW-1185">Reference proteome</keyword>
<feature type="domain" description="Importin subunit beta-1/Transportin-1-like TPR repeats" evidence="2">
    <location>
        <begin position="4"/>
        <end position="164"/>
    </location>
</feature>
<name>A0ABD3QA73_9STRA</name>
<dbReference type="Gene3D" id="1.25.10.10">
    <property type="entry name" value="Leucine-rich Repeat Variant"/>
    <property type="match status" value="1"/>
</dbReference>
<dbReference type="InterPro" id="IPR016024">
    <property type="entry name" value="ARM-type_fold"/>
</dbReference>
<proteinExistence type="predicted"/>
<comment type="caution">
    <text evidence="3">The sequence shown here is derived from an EMBL/GenBank/DDBJ whole genome shotgun (WGS) entry which is preliminary data.</text>
</comment>
<accession>A0ABD3QA73</accession>
<dbReference type="EMBL" id="JABMIG020000056">
    <property type="protein sequence ID" value="KAL3797270.1"/>
    <property type="molecule type" value="Genomic_DNA"/>
</dbReference>
<gene>
    <name evidence="3" type="ORF">HJC23_004562</name>
</gene>
<keyword evidence="1" id="KW-0677">Repeat</keyword>
<evidence type="ECO:0000259" key="2">
    <source>
        <dbReference type="Pfam" id="PF25574"/>
    </source>
</evidence>
<evidence type="ECO:0000313" key="3">
    <source>
        <dbReference type="EMBL" id="KAL3797270.1"/>
    </source>
</evidence>
<dbReference type="AlphaFoldDB" id="A0ABD3QA73"/>
<organism evidence="3 4">
    <name type="scientific">Cyclotella cryptica</name>
    <dbReference type="NCBI Taxonomy" id="29204"/>
    <lineage>
        <taxon>Eukaryota</taxon>
        <taxon>Sar</taxon>
        <taxon>Stramenopiles</taxon>
        <taxon>Ochrophyta</taxon>
        <taxon>Bacillariophyta</taxon>
        <taxon>Coscinodiscophyceae</taxon>
        <taxon>Thalassiosirophycidae</taxon>
        <taxon>Stephanodiscales</taxon>
        <taxon>Stephanodiscaceae</taxon>
        <taxon>Cyclotella</taxon>
    </lineage>
</organism>
<evidence type="ECO:0000313" key="4">
    <source>
        <dbReference type="Proteomes" id="UP001516023"/>
    </source>
</evidence>
<dbReference type="Proteomes" id="UP001516023">
    <property type="component" value="Unassembled WGS sequence"/>
</dbReference>
<reference evidence="3 4" key="1">
    <citation type="journal article" date="2020" name="G3 (Bethesda)">
        <title>Improved Reference Genome for Cyclotella cryptica CCMP332, a Model for Cell Wall Morphogenesis, Salinity Adaptation, and Lipid Production in Diatoms (Bacillariophyta).</title>
        <authorList>
            <person name="Roberts W.R."/>
            <person name="Downey K.M."/>
            <person name="Ruck E.C."/>
            <person name="Traller J.C."/>
            <person name="Alverson A.J."/>
        </authorList>
    </citation>
    <scope>NUCLEOTIDE SEQUENCE [LARGE SCALE GENOMIC DNA]</scope>
    <source>
        <strain evidence="3 4">CCMP332</strain>
    </source>
</reference>
<sequence>MLGIHNLAAAFKNDEAAEKTGTNLLSQYMPTLLQTLLQVVDREDAVESNLRIGAFEAMSVLIQNSAPDVLNVLMQLLPAINDRLGQSFNMPCLTNEDKEQKEGIQGLLCGLIQVIAIKTTKEAILPFCDSIMTNFLQVLQTKNATCHEEALSATSAIATILEGDS</sequence>